<comment type="similarity">
    <text evidence="2">Belongs to the KHG/KDPG aldolase family.</text>
</comment>
<dbReference type="GO" id="GO:0008674">
    <property type="term" value="F:2-dehydro-3-deoxy-6-phosphogalactonate aldolase activity"/>
    <property type="evidence" value="ECO:0007669"/>
    <property type="project" value="UniProtKB-EC"/>
</dbReference>
<sequence>MTERKIIAILRGITPEEAVPMAEALVKAGITSIEVPLNSPHPVTSIAAMVKALGTHAIIGAGTVLMVADVGEVADAGGRLIVSPNCDAEVIRATKARGLQSWPGVMTPTECFAALKAGADGLKIFPASLIGPDGVKAMRAVLPKGCQVYAVGGAGADNFAQWIKAGVDGFGIGTALFQPGLSVAEVAARAARIVAAYDEAVG</sequence>
<dbReference type="InterPro" id="IPR013785">
    <property type="entry name" value="Aldolase_TIM"/>
</dbReference>
<accession>A0ABY8Q3H5</accession>
<keyword evidence="5" id="KW-0119">Carbohydrate metabolism</keyword>
<evidence type="ECO:0000256" key="5">
    <source>
        <dbReference type="ARBA" id="ARBA00023277"/>
    </source>
</evidence>
<dbReference type="NCBIfam" id="NF006600">
    <property type="entry name" value="PRK09140.1"/>
    <property type="match status" value="1"/>
</dbReference>
<dbReference type="CDD" id="cd00452">
    <property type="entry name" value="KDPG_aldolase"/>
    <property type="match status" value="1"/>
</dbReference>
<evidence type="ECO:0000256" key="4">
    <source>
        <dbReference type="ARBA" id="ARBA00023239"/>
    </source>
</evidence>
<evidence type="ECO:0000256" key="3">
    <source>
        <dbReference type="ARBA" id="ARBA00011233"/>
    </source>
</evidence>
<keyword evidence="7" id="KW-1185">Reference proteome</keyword>
<evidence type="ECO:0000313" key="6">
    <source>
        <dbReference type="EMBL" id="WGV14850.1"/>
    </source>
</evidence>
<comment type="pathway">
    <text evidence="1">Carbohydrate acid metabolism.</text>
</comment>
<dbReference type="InterPro" id="IPR000887">
    <property type="entry name" value="Aldlse_KDPG_KHG"/>
</dbReference>
<proteinExistence type="inferred from homology"/>
<protein>
    <submittedName>
        <fullName evidence="6">2-dehydro-3-deoxy-6-phosphogalactonate aldolase</fullName>
        <ecNumber evidence="6">4.1.2.21</ecNumber>
    </submittedName>
</protein>
<dbReference type="PANTHER" id="PTHR30246:SF1">
    <property type="entry name" value="2-DEHYDRO-3-DEOXY-6-PHOSPHOGALACTONATE ALDOLASE-RELATED"/>
    <property type="match status" value="1"/>
</dbReference>
<dbReference type="PANTHER" id="PTHR30246">
    <property type="entry name" value="2-KETO-3-DEOXY-6-PHOSPHOGLUCONATE ALDOLASE"/>
    <property type="match status" value="1"/>
</dbReference>
<gene>
    <name evidence="6" type="ORF">QF092_11195</name>
</gene>
<dbReference type="EMBL" id="CP124535">
    <property type="protein sequence ID" value="WGV14850.1"/>
    <property type="molecule type" value="Genomic_DNA"/>
</dbReference>
<dbReference type="RefSeq" id="WP_281463980.1">
    <property type="nucleotide sequence ID" value="NZ_CP124535.1"/>
</dbReference>
<dbReference type="Gene3D" id="3.20.20.70">
    <property type="entry name" value="Aldolase class I"/>
    <property type="match status" value="1"/>
</dbReference>
<dbReference type="Pfam" id="PF01081">
    <property type="entry name" value="Aldolase"/>
    <property type="match status" value="1"/>
</dbReference>
<evidence type="ECO:0000256" key="1">
    <source>
        <dbReference type="ARBA" id="ARBA00004761"/>
    </source>
</evidence>
<dbReference type="SUPFAM" id="SSF51569">
    <property type="entry name" value="Aldolase"/>
    <property type="match status" value="1"/>
</dbReference>
<name>A0ABY8Q3H5_9RHOB</name>
<evidence type="ECO:0000256" key="2">
    <source>
        <dbReference type="ARBA" id="ARBA00006906"/>
    </source>
</evidence>
<evidence type="ECO:0000313" key="7">
    <source>
        <dbReference type="Proteomes" id="UP001230978"/>
    </source>
</evidence>
<comment type="subunit">
    <text evidence="3">Homotrimer.</text>
</comment>
<dbReference type="Proteomes" id="UP001230978">
    <property type="component" value="Chromosome"/>
</dbReference>
<organism evidence="6 7">
    <name type="scientific">Fuscovulum ytuae</name>
    <dbReference type="NCBI Taxonomy" id="3042299"/>
    <lineage>
        <taxon>Bacteria</taxon>
        <taxon>Pseudomonadati</taxon>
        <taxon>Pseudomonadota</taxon>
        <taxon>Alphaproteobacteria</taxon>
        <taxon>Rhodobacterales</taxon>
        <taxon>Paracoccaceae</taxon>
        <taxon>Fuscovulum</taxon>
    </lineage>
</organism>
<keyword evidence="4 6" id="KW-0456">Lyase</keyword>
<dbReference type="EC" id="4.1.2.21" evidence="6"/>
<reference evidence="6 7" key="1">
    <citation type="submission" date="2023-04" db="EMBL/GenBank/DDBJ databases">
        <title>YMD61, complete Genome.</title>
        <authorList>
            <person name="Zhang J."/>
        </authorList>
    </citation>
    <scope>NUCLEOTIDE SEQUENCE [LARGE SCALE GENOMIC DNA]</scope>
    <source>
        <strain evidence="6 7">YMD61</strain>
    </source>
</reference>